<feature type="region of interest" description="Disordered" evidence="7">
    <location>
        <begin position="548"/>
        <end position="622"/>
    </location>
</feature>
<feature type="region of interest" description="Disordered" evidence="7">
    <location>
        <begin position="1"/>
        <end position="31"/>
    </location>
</feature>
<feature type="compositionally biased region" description="Polar residues" evidence="7">
    <location>
        <begin position="1"/>
        <end position="21"/>
    </location>
</feature>
<dbReference type="InterPro" id="IPR036322">
    <property type="entry name" value="WD40_repeat_dom_sf"/>
</dbReference>
<keyword evidence="5" id="KW-0804">Transcription</keyword>
<dbReference type="PROSITE" id="PS50082">
    <property type="entry name" value="WD_REPEATS_2"/>
    <property type="match status" value="2"/>
</dbReference>
<evidence type="ECO:0000313" key="8">
    <source>
        <dbReference type="EMBL" id="CDZ96969.1"/>
    </source>
</evidence>
<evidence type="ECO:0000256" key="1">
    <source>
        <dbReference type="ARBA" id="ARBA00008075"/>
    </source>
</evidence>
<organism evidence="8">
    <name type="scientific">Phaffia rhodozyma</name>
    <name type="common">Yeast</name>
    <name type="synonym">Xanthophyllomyces dendrorhous</name>
    <dbReference type="NCBI Taxonomy" id="264483"/>
    <lineage>
        <taxon>Eukaryota</taxon>
        <taxon>Fungi</taxon>
        <taxon>Dikarya</taxon>
        <taxon>Basidiomycota</taxon>
        <taxon>Agaricomycotina</taxon>
        <taxon>Tremellomycetes</taxon>
        <taxon>Cystofilobasidiales</taxon>
        <taxon>Mrakiaceae</taxon>
        <taxon>Phaffia</taxon>
    </lineage>
</organism>
<evidence type="ECO:0000256" key="2">
    <source>
        <dbReference type="ARBA" id="ARBA00022574"/>
    </source>
</evidence>
<dbReference type="InterPro" id="IPR019775">
    <property type="entry name" value="WD40_repeat_CS"/>
</dbReference>
<keyword evidence="4" id="KW-0805">Transcription regulation</keyword>
<proteinExistence type="inferred from homology"/>
<feature type="compositionally biased region" description="Low complexity" evidence="7">
    <location>
        <begin position="22"/>
        <end position="31"/>
    </location>
</feature>
<feature type="repeat" description="WD" evidence="6">
    <location>
        <begin position="285"/>
        <end position="316"/>
    </location>
</feature>
<comment type="similarity">
    <text evidence="1">Belongs to the WD repeat ESC family.</text>
</comment>
<dbReference type="InterPro" id="IPR015943">
    <property type="entry name" value="WD40/YVTN_repeat-like_dom_sf"/>
</dbReference>
<evidence type="ECO:0000256" key="5">
    <source>
        <dbReference type="ARBA" id="ARBA00023163"/>
    </source>
</evidence>
<feature type="repeat" description="WD" evidence="6">
    <location>
        <begin position="218"/>
        <end position="252"/>
    </location>
</feature>
<sequence>MSRPSLSAPSLTPVFTASSNNSHPIPSSLAPLLPLPTPPVDVNHNVNRRARGPLNLRYVSRPAWYAPRKPNAQVERKKKLPSVDGQPNEPPTEKVLRHVQFSPWSPQTLRRFDITPTMISKQTLRPWQSRWVDLVKEWSNVAAVVESNGVLFLRLTAQSPYKVFLKIQEPEDEIYTVAWSYDPVRLQPIVAFCGRSNLIYVWRLSVDPGEPAERLRVLRGHGEEVYALVFHPSHPHVLASASKDTTIRLWNVFGSEPSVGAYRAPSVAQGNEGSLLIAVLIGQAPGGHLEGVTCLDFHPTLPLLVTGGLDYIIKIWPLPKLPSPFPKGAHKLFIGYTPLFSTKLLHDGIINSVLWHGEDTLISYQQFPAPKAIKWQWMGLRRHFPLGTDEKPIVRYAESNGTGLQSIGSQYAESKSRSMNILATYLPPIEAGPQRTLPDPSTSPVALSDIPHPFIGPEPYWISLMGRHLPFISTSPTGRPGSEITSSLIGIPLIGRLVLFDPDRTPASDGFIPPLTMKQKKSLVSGPLGSGSGAGTPVVATETENKEVLEENELETRSQLSDLNSSQVEGIQEKKEEREDSDLEVASDDSAPVREPHRRPGKEFKKQKQLKTEPVPQFEKPQEPYSILDCAIIAEGEELIGVSISPDGAKFTVGISRTGIHIWTLSS</sequence>
<dbReference type="EMBL" id="LN483167">
    <property type="protein sequence ID" value="CDZ96969.1"/>
    <property type="molecule type" value="Genomic_DNA"/>
</dbReference>
<feature type="region of interest" description="Disordered" evidence="7">
    <location>
        <begin position="69"/>
        <end position="92"/>
    </location>
</feature>
<dbReference type="Pfam" id="PF00400">
    <property type="entry name" value="WD40"/>
    <property type="match status" value="2"/>
</dbReference>
<evidence type="ECO:0000256" key="7">
    <source>
        <dbReference type="SAM" id="MobiDB-lite"/>
    </source>
</evidence>
<feature type="compositionally biased region" description="Polar residues" evidence="7">
    <location>
        <begin position="557"/>
        <end position="569"/>
    </location>
</feature>
<reference evidence="8" key="1">
    <citation type="submission" date="2014-08" db="EMBL/GenBank/DDBJ databases">
        <authorList>
            <person name="Sharma Rahul"/>
            <person name="Thines Marco"/>
        </authorList>
    </citation>
    <scope>NUCLEOTIDE SEQUENCE</scope>
</reference>
<evidence type="ECO:0000256" key="6">
    <source>
        <dbReference type="PROSITE-ProRule" id="PRU00221"/>
    </source>
</evidence>
<dbReference type="InterPro" id="IPR001680">
    <property type="entry name" value="WD40_rpt"/>
</dbReference>
<evidence type="ECO:0000256" key="3">
    <source>
        <dbReference type="ARBA" id="ARBA00022737"/>
    </source>
</evidence>
<dbReference type="Gene3D" id="2.130.10.10">
    <property type="entry name" value="YVTN repeat-like/Quinoprotein amine dehydrogenase"/>
    <property type="match status" value="1"/>
</dbReference>
<dbReference type="SUPFAM" id="SSF50978">
    <property type="entry name" value="WD40 repeat-like"/>
    <property type="match status" value="1"/>
</dbReference>
<protein>
    <submittedName>
        <fullName evidence="8">Transcriptional repressor EED/ESC/FIE, required for transcriptional silencing, WD repeat superfamily</fullName>
    </submittedName>
</protein>
<evidence type="ECO:0000256" key="4">
    <source>
        <dbReference type="ARBA" id="ARBA00023015"/>
    </source>
</evidence>
<keyword evidence="2 6" id="KW-0853">WD repeat</keyword>
<accession>A0A0F7SI64</accession>
<dbReference type="SMART" id="SM00320">
    <property type="entry name" value="WD40"/>
    <property type="match status" value="3"/>
</dbReference>
<dbReference type="InterPro" id="IPR051243">
    <property type="entry name" value="PcG_WD-repeat"/>
</dbReference>
<dbReference type="PROSITE" id="PS00678">
    <property type="entry name" value="WD_REPEATS_1"/>
    <property type="match status" value="1"/>
</dbReference>
<dbReference type="PROSITE" id="PS50294">
    <property type="entry name" value="WD_REPEATS_REGION"/>
    <property type="match status" value="2"/>
</dbReference>
<dbReference type="AlphaFoldDB" id="A0A0F7SI64"/>
<dbReference type="PANTHER" id="PTHR10253">
    <property type="entry name" value="POLYCOMB PROTEIN"/>
    <property type="match status" value="1"/>
</dbReference>
<name>A0A0F7SI64_PHARH</name>
<keyword evidence="3" id="KW-0677">Repeat</keyword>